<dbReference type="AlphaFoldDB" id="A0A2T2YF74"/>
<gene>
    <name evidence="1" type="ORF">AHMF7605_11850</name>
</gene>
<evidence type="ECO:0000313" key="2">
    <source>
        <dbReference type="Proteomes" id="UP000240357"/>
    </source>
</evidence>
<evidence type="ECO:0000313" key="1">
    <source>
        <dbReference type="EMBL" id="PSR54165.1"/>
    </source>
</evidence>
<dbReference type="OrthoDB" id="661150at2"/>
<evidence type="ECO:0008006" key="3">
    <source>
        <dbReference type="Google" id="ProtNLM"/>
    </source>
</evidence>
<proteinExistence type="predicted"/>
<protein>
    <recommendedName>
        <fullName evidence="3">Phage head morphogenesis domain-containing protein</fullName>
    </recommendedName>
</protein>
<dbReference type="RefSeq" id="WP_106929571.1">
    <property type="nucleotide sequence ID" value="NZ_PYFT01000001.1"/>
</dbReference>
<keyword evidence="2" id="KW-1185">Reference proteome</keyword>
<dbReference type="Proteomes" id="UP000240357">
    <property type="component" value="Unassembled WGS sequence"/>
</dbReference>
<comment type="caution">
    <text evidence="1">The sequence shown here is derived from an EMBL/GenBank/DDBJ whole genome shotgun (WGS) entry which is preliminary data.</text>
</comment>
<name>A0A2T2YF74_9BACT</name>
<accession>A0A2T2YF74</accession>
<organism evidence="1 2">
    <name type="scientific">Adhaeribacter arboris</name>
    <dbReference type="NCBI Taxonomy" id="2072846"/>
    <lineage>
        <taxon>Bacteria</taxon>
        <taxon>Pseudomonadati</taxon>
        <taxon>Bacteroidota</taxon>
        <taxon>Cytophagia</taxon>
        <taxon>Cytophagales</taxon>
        <taxon>Hymenobacteraceae</taxon>
        <taxon>Adhaeribacter</taxon>
    </lineage>
</organism>
<reference evidence="1 2" key="1">
    <citation type="submission" date="2018-03" db="EMBL/GenBank/DDBJ databases">
        <title>Adhaeribacter sp. HMF7605 Genome sequencing and assembly.</title>
        <authorList>
            <person name="Kang H."/>
            <person name="Kang J."/>
            <person name="Cha I."/>
            <person name="Kim H."/>
            <person name="Joh K."/>
        </authorList>
    </citation>
    <scope>NUCLEOTIDE SEQUENCE [LARGE SCALE GENOMIC DNA]</scope>
    <source>
        <strain evidence="1 2">HMF7605</strain>
    </source>
</reference>
<sequence>MPDINREYEAQHLQNLASQQKQVQVLYYAVLDEVFRASTGITITNTTFRITDYPALNSAITRILTAFQQQLMITLVNGIQGEFNLSTAKNLALLEQKYGTVAEPVKQAFRNQQAFSNFIARKTRRLTLSDRVWNLTNQLQAEIEQTLFVGLSEGQSAAKMAQEAKRFLKEPDRLFRRLRNAKGKLVLSKPAKLYKPGVGIYKSSYKNALRLSRTETNAAYRAADGEQWKNTKFVLGYEIKLSRNHPAYDICDNLAGVYPVDFDWVHWHPNCICYKIPVLASKEQYDKYEDALLVGEADKFKFEGRIKDVSPAFKAYVAENREKMEGWKQLPNWMVENKRFVKSE</sequence>
<dbReference type="EMBL" id="PYFT01000001">
    <property type="protein sequence ID" value="PSR54165.1"/>
    <property type="molecule type" value="Genomic_DNA"/>
</dbReference>